<sequence length="714" mass="74982">MQTSSINRQRGSIIIPVAVSLVVGLILLGGVQLAYYFFMKRELQNAADMAALSAVQLIEKTGELTCNNVEHPAQKAAEAIIKENFQYGVLSNMTVSCGVWDPVKYAEKEGHFTKIEDEEDNVEYNAILVDLTYDAIGFMPFSTDATIRTKAIAKKSFQPVAVFSVGPSLLEIDNGALNNTLSAVGLNLFGTNIGSFKGLADAKIQTSGLLENILGKEALDAVVTVGDLNKLLDTEVGLGEIMVAAVKAADSEGVIDATLLQSIGVQLDSLTIPLGSVDENGRGSFFAHIKAPSAKAALDTMVGVGDILNVVLGVATKNKAIDLPLNVDLGLLRADVKVGVIEPPSIGIGGPGTTAYSASVRAFLRLCADLNASSCESDTDGFLSGLLELKVDIPIGIEAVTGKATLGPMCEKKDEVSGKPIAEITTDADFLGLCIGDITQANVFSNVFSCTAPKPASKDIAALKTLGINLLTLNSSAAISALPTEGTEEYIEGDVEFIGNKIDLNLTVSDLVSGLLNVTMGTNGTGWENSTSGQDLWDAQRTISNCGPGDDGFSGYQCRKSMRYTILNGLEQGLNGLVGELVDDILKGKLLTGVVKVVGGLVNGFINIVGIDTDPCTTKWTLLGIGYYGGDESACVVQIDEVLNSMKNSEVQDNDGPVPALLALITGILEPLLTMLGGEDGVLTKLLDSLGLEVNKVRTELISLDCDSAAQLVY</sequence>
<evidence type="ECO:0000313" key="4">
    <source>
        <dbReference type="EMBL" id="MBK1779952.1"/>
    </source>
</evidence>
<gene>
    <name evidence="4" type="ORF">JHL22_01840</name>
</gene>
<comment type="caution">
    <text evidence="4">The sequence shown here is derived from an EMBL/GenBank/DDBJ whole genome shotgun (WGS) entry which is preliminary data.</text>
</comment>
<evidence type="ECO:0000313" key="5">
    <source>
        <dbReference type="Proteomes" id="UP000635316"/>
    </source>
</evidence>
<dbReference type="InterPro" id="IPR018705">
    <property type="entry name" value="DUF2134_membrane"/>
</dbReference>
<accession>A0ABS1EDZ7</accession>
<evidence type="ECO:0000259" key="2">
    <source>
        <dbReference type="Pfam" id="PF09977"/>
    </source>
</evidence>
<protein>
    <recommendedName>
        <fullName evidence="6">DUF2134 domain-containing protein</fullName>
    </recommendedName>
</protein>
<feature type="domain" description="Putative Flp pilus-assembly TadG-like N-terminal" evidence="3">
    <location>
        <begin position="11"/>
        <end position="56"/>
    </location>
</feature>
<name>A0ABS1EDZ7_9BURK</name>
<proteinExistence type="predicted"/>
<organism evidence="4 5">
    <name type="scientific">Advenella mandrilli</name>
    <dbReference type="NCBI Taxonomy" id="2800330"/>
    <lineage>
        <taxon>Bacteria</taxon>
        <taxon>Pseudomonadati</taxon>
        <taxon>Pseudomonadota</taxon>
        <taxon>Betaproteobacteria</taxon>
        <taxon>Burkholderiales</taxon>
        <taxon>Alcaligenaceae</taxon>
    </lineage>
</organism>
<dbReference type="RefSeq" id="WP_200233240.1">
    <property type="nucleotide sequence ID" value="NZ_JAENGP010000002.1"/>
</dbReference>
<keyword evidence="5" id="KW-1185">Reference proteome</keyword>
<keyword evidence="1" id="KW-0812">Transmembrane</keyword>
<feature type="transmembrane region" description="Helical" evidence="1">
    <location>
        <begin position="12"/>
        <end position="38"/>
    </location>
</feature>
<dbReference type="InterPro" id="IPR028087">
    <property type="entry name" value="Tad_N"/>
</dbReference>
<dbReference type="Proteomes" id="UP000635316">
    <property type="component" value="Unassembled WGS sequence"/>
</dbReference>
<evidence type="ECO:0000259" key="3">
    <source>
        <dbReference type="Pfam" id="PF13400"/>
    </source>
</evidence>
<keyword evidence="1" id="KW-1133">Transmembrane helix</keyword>
<dbReference type="EMBL" id="JAENGP010000002">
    <property type="protein sequence ID" value="MBK1779952.1"/>
    <property type="molecule type" value="Genomic_DNA"/>
</dbReference>
<evidence type="ECO:0000256" key="1">
    <source>
        <dbReference type="SAM" id="Phobius"/>
    </source>
</evidence>
<dbReference type="Pfam" id="PF13400">
    <property type="entry name" value="Tad"/>
    <property type="match status" value="1"/>
</dbReference>
<reference evidence="4 5" key="1">
    <citation type="submission" date="2020-12" db="EMBL/GenBank/DDBJ databases">
        <authorList>
            <person name="Lu T."/>
            <person name="Wang Q."/>
            <person name="Han X."/>
        </authorList>
    </citation>
    <scope>NUCLEOTIDE SEQUENCE [LARGE SCALE GENOMIC DNA]</scope>
    <source>
        <strain evidence="4 5">WQ 585</strain>
    </source>
</reference>
<feature type="domain" description="DUF2134" evidence="2">
    <location>
        <begin position="68"/>
        <end position="153"/>
    </location>
</feature>
<evidence type="ECO:0008006" key="6">
    <source>
        <dbReference type="Google" id="ProtNLM"/>
    </source>
</evidence>
<dbReference type="Pfam" id="PF09977">
    <property type="entry name" value="Tad_C"/>
    <property type="match status" value="1"/>
</dbReference>
<keyword evidence="1" id="KW-0472">Membrane</keyword>